<evidence type="ECO:0000256" key="6">
    <source>
        <dbReference type="ARBA" id="ARBA00023004"/>
    </source>
</evidence>
<keyword evidence="6" id="KW-0408">Iron</keyword>
<name>A0A1Y5I284_OSTTA</name>
<sequence length="395" mass="43063">MMASTRACVASTSRATPERARLSRKAKARSVSGQRERIVARASRTTLRDALRSNESRGSIVFVVDEGENTRAVFVGGGRDALEAYAESTERDVETLWVRWETLGRRARASALNAKVKETIAALGYAPEDNAGAVASATQKAAEPTGGGQATFARSHLEALDRDGIVVIDGMLDAETLNDAVESVRALHARGLMRNLEQSGRDDDVAVLSTSALPSGREFLGLRPVVRLLLDVPNGLRRALDDNTNAEISEDTRSKIRRCAPPDRLMAARYGPENCRYVAHLDNDPRDPGNDVGTPGLRPADRVFTCIAYLNPNWIPIHEGRFRYFPLGADVSSSDFTDIDPLCGRVVVFDSSKLLHEVRPSAADRFAVTAWTYDRSRVSRSVPSSRAIHPLPGLS</sequence>
<evidence type="ECO:0000259" key="7">
    <source>
        <dbReference type="PROSITE" id="PS51471"/>
    </source>
</evidence>
<dbReference type="PROSITE" id="PS51471">
    <property type="entry name" value="FE2OG_OXY"/>
    <property type="match status" value="1"/>
</dbReference>
<reference evidence="8" key="1">
    <citation type="submission" date="2017-04" db="EMBL/GenBank/DDBJ databases">
        <title>Population genomics of picophytoplankton unveils novel chromosome hypervariability.</title>
        <authorList>
            <consortium name="DOE Joint Genome Institute"/>
            <person name="Blanc-Mathieu R."/>
            <person name="Krasovec M."/>
            <person name="Hebrard M."/>
            <person name="Yau S."/>
            <person name="Desgranges E."/>
            <person name="Martin J."/>
            <person name="Schackwitz W."/>
            <person name="Kuo A."/>
            <person name="Salin G."/>
            <person name="Donnadieu C."/>
            <person name="Desdevises Y."/>
            <person name="Sanchez-Ferandin S."/>
            <person name="Moreau H."/>
            <person name="Rivals E."/>
            <person name="Grigoriev I.V."/>
            <person name="Grimsley N."/>
            <person name="Eyre-Walker A."/>
            <person name="Piganeau G."/>
        </authorList>
    </citation>
    <scope>NUCLEOTIDE SEQUENCE [LARGE SCALE GENOMIC DNA]</scope>
    <source>
        <strain evidence="8">RCC 1115</strain>
    </source>
</reference>
<accession>A0A1Y5I284</accession>
<gene>
    <name evidence="8" type="ORF">BE221DRAFT_24255</name>
</gene>
<dbReference type="Gene3D" id="2.60.120.620">
    <property type="entry name" value="q2cbj1_9rhob like domain"/>
    <property type="match status" value="1"/>
</dbReference>
<dbReference type="GO" id="GO:0008198">
    <property type="term" value="F:ferrous iron binding"/>
    <property type="evidence" value="ECO:0007669"/>
    <property type="project" value="TreeGrafter"/>
</dbReference>
<dbReference type="Proteomes" id="UP000195557">
    <property type="component" value="Unassembled WGS sequence"/>
</dbReference>
<dbReference type="AlphaFoldDB" id="A0A1Y5I284"/>
<dbReference type="PANTHER" id="PTHR12907">
    <property type="entry name" value="EGL NINE HOMOLOG-RELATED"/>
    <property type="match status" value="1"/>
</dbReference>
<feature type="domain" description="Fe2OG dioxygenase" evidence="7">
    <location>
        <begin position="261"/>
        <end position="374"/>
    </location>
</feature>
<dbReference type="SMART" id="SM00702">
    <property type="entry name" value="P4Hc"/>
    <property type="match status" value="1"/>
</dbReference>
<keyword evidence="5" id="KW-0560">Oxidoreductase</keyword>
<dbReference type="InterPro" id="IPR044862">
    <property type="entry name" value="Pro_4_hyd_alph_FE2OG_OXY"/>
</dbReference>
<evidence type="ECO:0000256" key="2">
    <source>
        <dbReference type="ARBA" id="ARBA00022723"/>
    </source>
</evidence>
<dbReference type="GO" id="GO:0031418">
    <property type="term" value="F:L-ascorbic acid binding"/>
    <property type="evidence" value="ECO:0007669"/>
    <property type="project" value="UniProtKB-KW"/>
</dbReference>
<keyword evidence="4" id="KW-0223">Dioxygenase</keyword>
<dbReference type="eggNOG" id="KOG3710">
    <property type="taxonomic scope" value="Eukaryota"/>
</dbReference>
<dbReference type="PANTHER" id="PTHR12907:SF26">
    <property type="entry name" value="HIF PROLYL HYDROXYLASE, ISOFORM C"/>
    <property type="match status" value="1"/>
</dbReference>
<proteinExistence type="predicted"/>
<comment type="cofactor">
    <cofactor evidence="1">
        <name>L-ascorbate</name>
        <dbReference type="ChEBI" id="CHEBI:38290"/>
    </cofactor>
</comment>
<evidence type="ECO:0000256" key="5">
    <source>
        <dbReference type="ARBA" id="ARBA00023002"/>
    </source>
</evidence>
<dbReference type="InterPro" id="IPR006620">
    <property type="entry name" value="Pro_4_hyd_alph"/>
</dbReference>
<evidence type="ECO:0000256" key="3">
    <source>
        <dbReference type="ARBA" id="ARBA00022896"/>
    </source>
</evidence>
<dbReference type="EMBL" id="KZ155831">
    <property type="protein sequence ID" value="OUS43588.1"/>
    <property type="molecule type" value="Genomic_DNA"/>
</dbReference>
<keyword evidence="2" id="KW-0479">Metal-binding</keyword>
<keyword evidence="3" id="KW-0847">Vitamin C</keyword>
<dbReference type="GO" id="GO:0071456">
    <property type="term" value="P:cellular response to hypoxia"/>
    <property type="evidence" value="ECO:0007669"/>
    <property type="project" value="TreeGrafter"/>
</dbReference>
<dbReference type="InterPro" id="IPR005123">
    <property type="entry name" value="Oxoglu/Fe-dep_dioxygenase_dom"/>
</dbReference>
<organism evidence="8">
    <name type="scientific">Ostreococcus tauri</name>
    <name type="common">Marine green alga</name>
    <dbReference type="NCBI Taxonomy" id="70448"/>
    <lineage>
        <taxon>Eukaryota</taxon>
        <taxon>Viridiplantae</taxon>
        <taxon>Chlorophyta</taxon>
        <taxon>Mamiellophyceae</taxon>
        <taxon>Mamiellales</taxon>
        <taxon>Bathycoccaceae</taxon>
        <taxon>Ostreococcus</taxon>
    </lineage>
</organism>
<protein>
    <submittedName>
        <fullName evidence="8">EGL nine 2</fullName>
    </submittedName>
</protein>
<dbReference type="GO" id="GO:0031543">
    <property type="term" value="F:peptidyl-proline dioxygenase activity"/>
    <property type="evidence" value="ECO:0007669"/>
    <property type="project" value="TreeGrafter"/>
</dbReference>
<evidence type="ECO:0000256" key="1">
    <source>
        <dbReference type="ARBA" id="ARBA00001961"/>
    </source>
</evidence>
<dbReference type="InterPro" id="IPR051559">
    <property type="entry name" value="HIF_prolyl_hydroxylases"/>
</dbReference>
<evidence type="ECO:0000256" key="4">
    <source>
        <dbReference type="ARBA" id="ARBA00022964"/>
    </source>
</evidence>
<dbReference type="Pfam" id="PF13640">
    <property type="entry name" value="2OG-FeII_Oxy_3"/>
    <property type="match status" value="1"/>
</dbReference>
<evidence type="ECO:0000313" key="8">
    <source>
        <dbReference type="EMBL" id="OUS43588.1"/>
    </source>
</evidence>